<name>F8KUT3_PARAV</name>
<accession>F8KUT3</accession>
<dbReference type="HOGENOM" id="CLU_3397786_0_0_0"/>
<evidence type="ECO:0000313" key="1">
    <source>
        <dbReference type="EMBL" id="CCB84998.1"/>
    </source>
</evidence>
<evidence type="ECO:0000313" key="2">
    <source>
        <dbReference type="Proteomes" id="UP000000495"/>
    </source>
</evidence>
<reference key="1">
    <citation type="journal article" date="2011" name="Mol. Biol. Evol.">
        <title>Unity in variety -- the pan-genome of the Chlamydiae.</title>
        <authorList>
            <person name="Collingro A."/>
            <person name="Tischler P."/>
            <person name="Weinmaier T."/>
            <person name="Penz T."/>
            <person name="Heinz E."/>
            <person name="Brunham R.C."/>
            <person name="Read T.D."/>
            <person name="Bavoil P.M."/>
            <person name="Sachse K."/>
            <person name="Kahane S."/>
            <person name="Friedman M.G."/>
            <person name="Rattei T."/>
            <person name="Myers G.S.A."/>
            <person name="Horn M."/>
        </authorList>
    </citation>
    <scope>NUCLEOTIDE SEQUENCE</scope>
    <source>
        <strain>UV7</strain>
    </source>
</reference>
<reference evidence="1 2" key="2">
    <citation type="journal article" date="2011" name="Mol. Biol. Evol.">
        <title>Unity in variety--the pan-genome of the Chlamydiae.</title>
        <authorList>
            <person name="Collingro A."/>
            <person name="Tischler P."/>
            <person name="Weinmaier T."/>
            <person name="Penz T."/>
            <person name="Heinz E."/>
            <person name="Brunham R.C."/>
            <person name="Read T.D."/>
            <person name="Bavoil P.M."/>
            <person name="Sachse K."/>
            <person name="Kahane S."/>
            <person name="Friedman M.G."/>
            <person name="Rattei T."/>
            <person name="Myers G.S."/>
            <person name="Horn M."/>
        </authorList>
    </citation>
    <scope>NUCLEOTIDE SEQUENCE [LARGE SCALE GENOMIC DNA]</scope>
    <source>
        <strain evidence="2">UV7</strain>
    </source>
</reference>
<protein>
    <submittedName>
        <fullName evidence="1">Uncharacterized protein</fullName>
    </submittedName>
</protein>
<dbReference type="KEGG" id="puv:PUV_00480"/>
<proteinExistence type="predicted"/>
<dbReference type="Proteomes" id="UP000000495">
    <property type="component" value="Chromosome"/>
</dbReference>
<dbReference type="AlphaFoldDB" id="F8KUT3"/>
<sequence>MEKRLQYFPDDLNATVIAENNEYEVAVLGRD</sequence>
<organism evidence="1 2">
    <name type="scientific">Parachlamydia acanthamoebae (strain UV7)</name>
    <dbReference type="NCBI Taxonomy" id="765952"/>
    <lineage>
        <taxon>Bacteria</taxon>
        <taxon>Pseudomonadati</taxon>
        <taxon>Chlamydiota</taxon>
        <taxon>Chlamydiia</taxon>
        <taxon>Parachlamydiales</taxon>
        <taxon>Parachlamydiaceae</taxon>
        <taxon>Parachlamydia</taxon>
    </lineage>
</organism>
<gene>
    <name evidence="1" type="ordered locus">PUV_00480</name>
</gene>
<keyword evidence="2" id="KW-1185">Reference proteome</keyword>
<dbReference type="EMBL" id="FR872580">
    <property type="protein sequence ID" value="CCB84998.1"/>
    <property type="molecule type" value="Genomic_DNA"/>
</dbReference>